<dbReference type="GO" id="GO:0031502">
    <property type="term" value="C:dolichyl-phosphate-mannose-protein mannosyltransferase complex"/>
    <property type="evidence" value="ECO:0007669"/>
    <property type="project" value="UniProtKB-ARBA"/>
</dbReference>
<keyword evidence="19" id="KW-1185">Reference proteome</keyword>
<dbReference type="Proteomes" id="UP000307440">
    <property type="component" value="Unassembled WGS sequence"/>
</dbReference>
<evidence type="ECO:0000256" key="1">
    <source>
        <dbReference type="ARBA" id="ARBA00004477"/>
    </source>
</evidence>
<gene>
    <name evidence="18" type="ORF">FA15DRAFT_681493</name>
</gene>
<protein>
    <recommendedName>
        <fullName evidence="4 15">Dolichyl-phosphate-mannose--protein mannosyltransferase</fullName>
        <ecNumber evidence="4 15">2.4.1.109</ecNumber>
    </recommendedName>
</protein>
<dbReference type="Pfam" id="PF02815">
    <property type="entry name" value="MIR"/>
    <property type="match status" value="1"/>
</dbReference>
<feature type="transmembrane region" description="Helical" evidence="15">
    <location>
        <begin position="158"/>
        <end position="179"/>
    </location>
</feature>
<sequence length="955" mass="107654">MSLSGNVRARRPASPPPGLPHQSPNVYATSQRFPHPREGHLDADERRAAASKGFGPSRTKSFPSGGLNITSGEWKLLAVILLVACGVRFYRLSSPNSVVFDEVHFGKFASRYIKSRYFMDVHPPLAKLLITLAGFVAGYDGNFDFKDIGKLYENVPYVAMRTLPAALGVATIPLAYLTLRLLDCRATTSLMAALFITFENGLVTQSRHILLDSPLLFFTSLTTFFWVGFCNEDKHQPFTKSWWTWLSLSGLALGATLSCKWVGLFTVATIGCNTLYQLWNLLGDLRVTPRVFMRHFIARAICLIAIPLIFYMTMFGVHFTILSWSGEGDGFMSSEFQHTLKGRGMSDTYADVGIGSTITLRHVNTQGGYLHSHAHNYPTGSKQQQITLYPHRDSNNDWVILNATADNGLDYHNEPLKYITNGMRVRLQHVTTHKHLHSHDHRPPVSEVEFQNEVSAYGMKDFAGDGNDDWIVDIEHGHKKDSESHTRLRTLRTVFRLRHAFQGCYLFSHKVKLPEWGFEQQEVTCNKNAVRENSQWMIETATHPNLPEDAPKVNYNVPGFFSKFWELQKVMWRTNAGLTDRHTYDSRPDAWPRLRRGINFWVKDHKQIYLIGNPFVWYLSTLSVALYAFVRGLLVLRAQRGYKDFNNTKVVKYDALCGFFFMGWFLHYFPFFLMSRQLFLHHYFPALYYAILLWCIVFDLVTSTLRPKVRLQIAAVLIALAIWNFHYLSPLAYGLPWTKTQCKNAKWLKHWDFSCNDFHNDYSQYNTLAHIATPAPAANLGDKLAVDPKINPNAGDKKQEIKAPPVNENTDTIARVVAEPGKDVFDKEPVNDAKSSAPVAQDAPPAAADPVKDEAAKVEKEVTAVTGGDTTQAPAEQKNEGKHPYPGEQNAAEGTKRDGEAKPAEEVKVEEAKVEAEAKKEEGENPEPKAEGPLDEAHAEAAKVAEELYPGEAKP</sequence>
<feature type="transmembrane region" description="Helical" evidence="15">
    <location>
        <begin position="296"/>
        <end position="324"/>
    </location>
</feature>
<dbReference type="AlphaFoldDB" id="A0A5C3KQJ1"/>
<feature type="compositionally biased region" description="Low complexity" evidence="16">
    <location>
        <begin position="837"/>
        <end position="849"/>
    </location>
</feature>
<keyword evidence="7 15" id="KW-0812">Transmembrane</keyword>
<evidence type="ECO:0000256" key="5">
    <source>
        <dbReference type="ARBA" id="ARBA00022676"/>
    </source>
</evidence>
<feature type="transmembrane region" description="Helical" evidence="15">
    <location>
        <begin position="713"/>
        <end position="735"/>
    </location>
</feature>
<evidence type="ECO:0000313" key="18">
    <source>
        <dbReference type="EMBL" id="TFK22819.1"/>
    </source>
</evidence>
<dbReference type="Gene3D" id="2.80.10.50">
    <property type="match status" value="1"/>
</dbReference>
<dbReference type="InterPro" id="IPR003342">
    <property type="entry name" value="ArnT-like_N"/>
</dbReference>
<dbReference type="PROSITE" id="PS50919">
    <property type="entry name" value="MIR"/>
    <property type="match status" value="3"/>
</dbReference>
<feature type="region of interest" description="Disordered" evidence="16">
    <location>
        <begin position="791"/>
        <end position="955"/>
    </location>
</feature>
<feature type="compositionally biased region" description="Basic and acidic residues" evidence="16">
    <location>
        <begin position="894"/>
        <end position="946"/>
    </location>
</feature>
<comment type="pathway">
    <text evidence="2 15">Protein modification; protein glycosylation.</text>
</comment>
<accession>A0A5C3KQJ1</accession>
<feature type="transmembrane region" description="Helical" evidence="15">
    <location>
        <begin position="117"/>
        <end position="138"/>
    </location>
</feature>
<evidence type="ECO:0000259" key="17">
    <source>
        <dbReference type="PROSITE" id="PS50919"/>
    </source>
</evidence>
<dbReference type="EC" id="2.4.1.109" evidence="4 15"/>
<keyword evidence="5 15" id="KW-0328">Glycosyltransferase</keyword>
<organism evidence="18 19">
    <name type="scientific">Coprinopsis marcescibilis</name>
    <name type="common">Agaric fungus</name>
    <name type="synonym">Psathyrella marcescibilis</name>
    <dbReference type="NCBI Taxonomy" id="230819"/>
    <lineage>
        <taxon>Eukaryota</taxon>
        <taxon>Fungi</taxon>
        <taxon>Dikarya</taxon>
        <taxon>Basidiomycota</taxon>
        <taxon>Agaricomycotina</taxon>
        <taxon>Agaricomycetes</taxon>
        <taxon>Agaricomycetidae</taxon>
        <taxon>Agaricales</taxon>
        <taxon>Agaricineae</taxon>
        <taxon>Psathyrellaceae</taxon>
        <taxon>Coprinopsis</taxon>
    </lineage>
</organism>
<evidence type="ECO:0000256" key="15">
    <source>
        <dbReference type="RuleBase" id="RU367007"/>
    </source>
</evidence>
<dbReference type="EMBL" id="ML210232">
    <property type="protein sequence ID" value="TFK22819.1"/>
    <property type="molecule type" value="Genomic_DNA"/>
</dbReference>
<evidence type="ECO:0000256" key="4">
    <source>
        <dbReference type="ARBA" id="ARBA00012839"/>
    </source>
</evidence>
<keyword evidence="9 15" id="KW-0256">Endoplasmic reticulum</keyword>
<feature type="transmembrane region" description="Helical" evidence="15">
    <location>
        <begin position="249"/>
        <end position="276"/>
    </location>
</feature>
<evidence type="ECO:0000256" key="2">
    <source>
        <dbReference type="ARBA" id="ARBA00004922"/>
    </source>
</evidence>
<dbReference type="STRING" id="230819.A0A5C3KQJ1"/>
<evidence type="ECO:0000256" key="8">
    <source>
        <dbReference type="ARBA" id="ARBA00022737"/>
    </source>
</evidence>
<dbReference type="SMART" id="SM00472">
    <property type="entry name" value="MIR"/>
    <property type="match status" value="3"/>
</dbReference>
<feature type="compositionally biased region" description="Basic and acidic residues" evidence="16">
    <location>
        <begin position="820"/>
        <end position="831"/>
    </location>
</feature>
<feature type="transmembrane region" description="Helical" evidence="15">
    <location>
        <begin position="615"/>
        <end position="634"/>
    </location>
</feature>
<reference evidence="18 19" key="1">
    <citation type="journal article" date="2019" name="Nat. Ecol. Evol.">
        <title>Megaphylogeny resolves global patterns of mushroom evolution.</title>
        <authorList>
            <person name="Varga T."/>
            <person name="Krizsan K."/>
            <person name="Foldi C."/>
            <person name="Dima B."/>
            <person name="Sanchez-Garcia M."/>
            <person name="Sanchez-Ramirez S."/>
            <person name="Szollosi G.J."/>
            <person name="Szarkandi J.G."/>
            <person name="Papp V."/>
            <person name="Albert L."/>
            <person name="Andreopoulos W."/>
            <person name="Angelini C."/>
            <person name="Antonin V."/>
            <person name="Barry K.W."/>
            <person name="Bougher N.L."/>
            <person name="Buchanan P."/>
            <person name="Buyck B."/>
            <person name="Bense V."/>
            <person name="Catcheside P."/>
            <person name="Chovatia M."/>
            <person name="Cooper J."/>
            <person name="Damon W."/>
            <person name="Desjardin D."/>
            <person name="Finy P."/>
            <person name="Geml J."/>
            <person name="Haridas S."/>
            <person name="Hughes K."/>
            <person name="Justo A."/>
            <person name="Karasinski D."/>
            <person name="Kautmanova I."/>
            <person name="Kiss B."/>
            <person name="Kocsube S."/>
            <person name="Kotiranta H."/>
            <person name="LaButti K.M."/>
            <person name="Lechner B.E."/>
            <person name="Liimatainen K."/>
            <person name="Lipzen A."/>
            <person name="Lukacs Z."/>
            <person name="Mihaltcheva S."/>
            <person name="Morgado L.N."/>
            <person name="Niskanen T."/>
            <person name="Noordeloos M.E."/>
            <person name="Ohm R.A."/>
            <person name="Ortiz-Santana B."/>
            <person name="Ovrebo C."/>
            <person name="Racz N."/>
            <person name="Riley R."/>
            <person name="Savchenko A."/>
            <person name="Shiryaev A."/>
            <person name="Soop K."/>
            <person name="Spirin V."/>
            <person name="Szebenyi C."/>
            <person name="Tomsovsky M."/>
            <person name="Tulloss R.E."/>
            <person name="Uehling J."/>
            <person name="Grigoriev I.V."/>
            <person name="Vagvolgyi C."/>
            <person name="Papp T."/>
            <person name="Martin F.M."/>
            <person name="Miettinen O."/>
            <person name="Hibbett D.S."/>
            <person name="Nagy L.G."/>
        </authorList>
    </citation>
    <scope>NUCLEOTIDE SEQUENCE [LARGE SCALE GENOMIC DNA]</scope>
    <source>
        <strain evidence="18 19">CBS 121175</strain>
    </source>
</reference>
<keyword evidence="11 15" id="KW-0472">Membrane</keyword>
<feature type="transmembrane region" description="Helical" evidence="15">
    <location>
        <begin position="680"/>
        <end position="701"/>
    </location>
</feature>
<evidence type="ECO:0000256" key="13">
    <source>
        <dbReference type="ARBA" id="ARBA00045085"/>
    </source>
</evidence>
<dbReference type="Pfam" id="PF16192">
    <property type="entry name" value="PMT_4TMC"/>
    <property type="match status" value="1"/>
</dbReference>
<dbReference type="FunFam" id="2.80.10.50:FF:000034">
    <property type="entry name" value="Dolichyl-phosphate-mannose-protein mannosyltransferase 1"/>
    <property type="match status" value="1"/>
</dbReference>
<dbReference type="Pfam" id="PF02366">
    <property type="entry name" value="PMT"/>
    <property type="match status" value="1"/>
</dbReference>
<evidence type="ECO:0000256" key="16">
    <source>
        <dbReference type="SAM" id="MobiDB-lite"/>
    </source>
</evidence>
<evidence type="ECO:0000256" key="9">
    <source>
        <dbReference type="ARBA" id="ARBA00022824"/>
    </source>
</evidence>
<dbReference type="InterPro" id="IPR036300">
    <property type="entry name" value="MIR_dom_sf"/>
</dbReference>
<name>A0A5C3KQJ1_COPMA</name>
<keyword evidence="6 15" id="KW-0808">Transferase</keyword>
<evidence type="ECO:0000256" key="7">
    <source>
        <dbReference type="ARBA" id="ARBA00022692"/>
    </source>
</evidence>
<keyword evidence="8" id="KW-0677">Repeat</keyword>
<feature type="compositionally biased region" description="Polar residues" evidence="16">
    <location>
        <begin position="22"/>
        <end position="32"/>
    </location>
</feature>
<evidence type="ECO:0000256" key="10">
    <source>
        <dbReference type="ARBA" id="ARBA00022989"/>
    </source>
</evidence>
<dbReference type="UniPathway" id="UPA00378"/>
<keyword evidence="12" id="KW-0325">Glycoprotein</keyword>
<evidence type="ECO:0000256" key="12">
    <source>
        <dbReference type="ARBA" id="ARBA00023180"/>
    </source>
</evidence>
<feature type="transmembrane region" description="Helical" evidence="15">
    <location>
        <begin position="655"/>
        <end position="674"/>
    </location>
</feature>
<evidence type="ECO:0000256" key="11">
    <source>
        <dbReference type="ARBA" id="ARBA00023136"/>
    </source>
</evidence>
<dbReference type="CDD" id="cd23283">
    <property type="entry name" value="beta-trefoil_MIR_PMT1-like"/>
    <property type="match status" value="1"/>
</dbReference>
<feature type="compositionally biased region" description="Basic and acidic residues" evidence="16">
    <location>
        <begin position="850"/>
        <end position="862"/>
    </location>
</feature>
<dbReference type="GO" id="GO:0004169">
    <property type="term" value="F:dolichyl-phosphate-mannose-protein mannosyltransferase activity"/>
    <property type="evidence" value="ECO:0007669"/>
    <property type="project" value="UniProtKB-UniRule"/>
</dbReference>
<feature type="transmembrane region" description="Helical" evidence="15">
    <location>
        <begin position="209"/>
        <end position="229"/>
    </location>
</feature>
<evidence type="ECO:0000256" key="3">
    <source>
        <dbReference type="ARBA" id="ARBA00007222"/>
    </source>
</evidence>
<dbReference type="PANTHER" id="PTHR10050">
    <property type="entry name" value="DOLICHYL-PHOSPHATE-MANNOSE--PROTEIN MANNOSYLTRANSFERASE"/>
    <property type="match status" value="1"/>
</dbReference>
<feature type="domain" description="MIR" evidence="17">
    <location>
        <begin position="349"/>
        <end position="403"/>
    </location>
</feature>
<dbReference type="PANTHER" id="PTHR10050:SF50">
    <property type="entry name" value="DOLICHYL-PHOSPHATE-MANNOSE--PROTEIN MANNOSYLTRANSFERASE 1-RELATED"/>
    <property type="match status" value="1"/>
</dbReference>
<keyword evidence="10 15" id="KW-1133">Transmembrane helix</keyword>
<proteinExistence type="inferred from homology"/>
<feature type="region of interest" description="Disordered" evidence="16">
    <location>
        <begin position="1"/>
        <end position="40"/>
    </location>
</feature>
<evidence type="ECO:0000256" key="6">
    <source>
        <dbReference type="ARBA" id="ARBA00022679"/>
    </source>
</evidence>
<comment type="subcellular location">
    <subcellularLocation>
        <location evidence="1 15">Endoplasmic reticulum membrane</location>
        <topology evidence="1 15">Multi-pass membrane protein</topology>
    </subcellularLocation>
</comment>
<dbReference type="InterPro" id="IPR032421">
    <property type="entry name" value="PMT_4TMC"/>
</dbReference>
<feature type="domain" description="MIR" evidence="17">
    <location>
        <begin position="485"/>
        <end position="541"/>
    </location>
</feature>
<dbReference type="OrthoDB" id="292747at2759"/>
<dbReference type="InterPro" id="IPR027005">
    <property type="entry name" value="PMT-like"/>
</dbReference>
<dbReference type="SUPFAM" id="SSF82109">
    <property type="entry name" value="MIR domain"/>
    <property type="match status" value="1"/>
</dbReference>
<comment type="similarity">
    <text evidence="3 15">Belongs to the glycosyltransferase 39 family.</text>
</comment>
<evidence type="ECO:0000313" key="19">
    <source>
        <dbReference type="Proteomes" id="UP000307440"/>
    </source>
</evidence>
<comment type="function">
    <text evidence="15">Transfers mannose from Dol-P-mannose to Ser or Thr residues on proteins.</text>
</comment>
<comment type="catalytic activity">
    <reaction evidence="14 15">
        <text>a di-trans,poly-cis-dolichyl beta-D-mannosyl phosphate + L-seryl-[protein] = 3-O-(alpha-D-mannosyl)-L-seryl-[protein] + a di-trans,poly-cis-dolichyl phosphate + H(+)</text>
        <dbReference type="Rhea" id="RHEA:17377"/>
        <dbReference type="Rhea" id="RHEA-COMP:9863"/>
        <dbReference type="Rhea" id="RHEA-COMP:13546"/>
        <dbReference type="Rhea" id="RHEA-COMP:19498"/>
        <dbReference type="Rhea" id="RHEA-COMP:19501"/>
        <dbReference type="ChEBI" id="CHEBI:15378"/>
        <dbReference type="ChEBI" id="CHEBI:29999"/>
        <dbReference type="ChEBI" id="CHEBI:57683"/>
        <dbReference type="ChEBI" id="CHEBI:58211"/>
        <dbReference type="ChEBI" id="CHEBI:137321"/>
        <dbReference type="EC" id="2.4.1.109"/>
    </reaction>
</comment>
<feature type="domain" description="MIR" evidence="17">
    <location>
        <begin position="416"/>
        <end position="475"/>
    </location>
</feature>
<evidence type="ECO:0000256" key="14">
    <source>
        <dbReference type="ARBA" id="ARBA00045102"/>
    </source>
</evidence>
<dbReference type="InterPro" id="IPR016093">
    <property type="entry name" value="MIR_motif"/>
</dbReference>
<comment type="catalytic activity">
    <reaction evidence="13 15">
        <text>a di-trans,poly-cis-dolichyl beta-D-mannosyl phosphate + L-threonyl-[protein] = 3-O-(alpha-D-mannosyl)-L-threonyl-[protein] + a di-trans,poly-cis-dolichyl phosphate + H(+)</text>
        <dbReference type="Rhea" id="RHEA:53396"/>
        <dbReference type="Rhea" id="RHEA-COMP:11060"/>
        <dbReference type="Rhea" id="RHEA-COMP:13547"/>
        <dbReference type="Rhea" id="RHEA-COMP:19498"/>
        <dbReference type="Rhea" id="RHEA-COMP:19501"/>
        <dbReference type="ChEBI" id="CHEBI:15378"/>
        <dbReference type="ChEBI" id="CHEBI:30013"/>
        <dbReference type="ChEBI" id="CHEBI:57683"/>
        <dbReference type="ChEBI" id="CHEBI:58211"/>
        <dbReference type="ChEBI" id="CHEBI:137323"/>
        <dbReference type="EC" id="2.4.1.109"/>
    </reaction>
</comment>